<keyword evidence="2" id="KW-1185">Reference proteome</keyword>
<sequence>MIELPLFFFNNTKSTRLPRLKGAFLPILKNTDRQLTELKNYLISDLQLQKVTKVIRIMMV</sequence>
<reference evidence="1 2" key="2">
    <citation type="journal article" date="2018" name="New Phytol.">
        <title>High intraspecific genome diversity in the model arbuscular mycorrhizal symbiont Rhizophagus irregularis.</title>
        <authorList>
            <person name="Chen E.C.H."/>
            <person name="Morin E."/>
            <person name="Beaudet D."/>
            <person name="Noel J."/>
            <person name="Yildirir G."/>
            <person name="Ndikumana S."/>
            <person name="Charron P."/>
            <person name="St-Onge C."/>
            <person name="Giorgi J."/>
            <person name="Kruger M."/>
            <person name="Marton T."/>
            <person name="Ropars J."/>
            <person name="Grigoriev I.V."/>
            <person name="Hainaut M."/>
            <person name="Henrissat B."/>
            <person name="Roux C."/>
            <person name="Martin F."/>
            <person name="Corradi N."/>
        </authorList>
    </citation>
    <scope>NUCLEOTIDE SEQUENCE [LARGE SCALE GENOMIC DNA]</scope>
    <source>
        <strain evidence="1 2">DAOM 197198</strain>
    </source>
</reference>
<evidence type="ECO:0000313" key="2">
    <source>
        <dbReference type="Proteomes" id="UP000018888"/>
    </source>
</evidence>
<protein>
    <submittedName>
        <fullName evidence="1">Uncharacterized protein</fullName>
    </submittedName>
</protein>
<reference evidence="1 2" key="1">
    <citation type="journal article" date="2013" name="Proc. Natl. Acad. Sci. U.S.A.">
        <title>Genome of an arbuscular mycorrhizal fungus provides insight into the oldest plant symbiosis.</title>
        <authorList>
            <person name="Tisserant E."/>
            <person name="Malbreil M."/>
            <person name="Kuo A."/>
            <person name="Kohler A."/>
            <person name="Symeonidi A."/>
            <person name="Balestrini R."/>
            <person name="Charron P."/>
            <person name="Duensing N."/>
            <person name="Frei Dit Frey N."/>
            <person name="Gianinazzi-Pearson V."/>
            <person name="Gilbert L.B."/>
            <person name="Handa Y."/>
            <person name="Herr J.R."/>
            <person name="Hijri M."/>
            <person name="Koul R."/>
            <person name="Kawaguchi M."/>
            <person name="Krajinski F."/>
            <person name="Lammers P.J."/>
            <person name="Masclaux F.G."/>
            <person name="Murat C."/>
            <person name="Morin E."/>
            <person name="Ndikumana S."/>
            <person name="Pagni M."/>
            <person name="Petitpierre D."/>
            <person name="Requena N."/>
            <person name="Rosikiewicz P."/>
            <person name="Riley R."/>
            <person name="Saito K."/>
            <person name="San Clemente H."/>
            <person name="Shapiro H."/>
            <person name="van Tuinen D."/>
            <person name="Becard G."/>
            <person name="Bonfante P."/>
            <person name="Paszkowski U."/>
            <person name="Shachar-Hill Y.Y."/>
            <person name="Tuskan G.A."/>
            <person name="Young P.W."/>
            <person name="Sanders I.R."/>
            <person name="Henrissat B."/>
            <person name="Rensing S.A."/>
            <person name="Grigoriev I.V."/>
            <person name="Corradi N."/>
            <person name="Roux C."/>
            <person name="Martin F."/>
        </authorList>
    </citation>
    <scope>NUCLEOTIDE SEQUENCE [LARGE SCALE GENOMIC DNA]</scope>
    <source>
        <strain evidence="1 2">DAOM 197198</strain>
    </source>
</reference>
<organism evidence="1 2">
    <name type="scientific">Rhizophagus irregularis (strain DAOM 181602 / DAOM 197198 / MUCL 43194)</name>
    <name type="common">Arbuscular mycorrhizal fungus</name>
    <name type="synonym">Glomus intraradices</name>
    <dbReference type="NCBI Taxonomy" id="747089"/>
    <lineage>
        <taxon>Eukaryota</taxon>
        <taxon>Fungi</taxon>
        <taxon>Fungi incertae sedis</taxon>
        <taxon>Mucoromycota</taxon>
        <taxon>Glomeromycotina</taxon>
        <taxon>Glomeromycetes</taxon>
        <taxon>Glomerales</taxon>
        <taxon>Glomeraceae</taxon>
        <taxon>Rhizophagus</taxon>
    </lineage>
</organism>
<name>A0A2P4PC40_RHIID</name>
<proteinExistence type="predicted"/>
<dbReference type="AlphaFoldDB" id="A0A2P4PC40"/>
<comment type="caution">
    <text evidence="1">The sequence shown here is derived from an EMBL/GenBank/DDBJ whole genome shotgun (WGS) entry which is preliminary data.</text>
</comment>
<accession>A0A2P4PC40</accession>
<dbReference type="Proteomes" id="UP000018888">
    <property type="component" value="Unassembled WGS sequence"/>
</dbReference>
<gene>
    <name evidence="1" type="ORF">GLOIN_2v1690562</name>
</gene>
<dbReference type="EMBL" id="AUPC02000282">
    <property type="protein sequence ID" value="POG62951.1"/>
    <property type="molecule type" value="Genomic_DNA"/>
</dbReference>
<evidence type="ECO:0000313" key="1">
    <source>
        <dbReference type="EMBL" id="POG62951.1"/>
    </source>
</evidence>